<dbReference type="InterPro" id="IPR000620">
    <property type="entry name" value="EamA_dom"/>
</dbReference>
<dbReference type="InterPro" id="IPR037185">
    <property type="entry name" value="EmrE-like"/>
</dbReference>
<organism evidence="8 9">
    <name type="scientific">Sphingorhabdus pulchriflava</name>
    <dbReference type="NCBI Taxonomy" id="2292257"/>
    <lineage>
        <taxon>Bacteria</taxon>
        <taxon>Pseudomonadati</taxon>
        <taxon>Pseudomonadota</taxon>
        <taxon>Alphaproteobacteria</taxon>
        <taxon>Sphingomonadales</taxon>
        <taxon>Sphingomonadaceae</taxon>
        <taxon>Sphingorhabdus</taxon>
    </lineage>
</organism>
<dbReference type="Proteomes" id="UP000263833">
    <property type="component" value="Unassembled WGS sequence"/>
</dbReference>
<dbReference type="AlphaFoldDB" id="A0A371B6C7"/>
<keyword evidence="3 6" id="KW-0812">Transmembrane</keyword>
<evidence type="ECO:0000256" key="5">
    <source>
        <dbReference type="ARBA" id="ARBA00023136"/>
    </source>
</evidence>
<dbReference type="Gene3D" id="1.10.3730.20">
    <property type="match status" value="1"/>
</dbReference>
<comment type="similarity">
    <text evidence="2">Belongs to the drug/metabolite transporter (DMT) superfamily. 10 TMS drug/metabolite exporter (DME) (TC 2.A.7.3) family.</text>
</comment>
<feature type="transmembrane region" description="Helical" evidence="6">
    <location>
        <begin position="160"/>
        <end position="179"/>
    </location>
</feature>
<name>A0A371B6C7_9SPHN</name>
<evidence type="ECO:0000259" key="7">
    <source>
        <dbReference type="Pfam" id="PF00892"/>
    </source>
</evidence>
<comment type="subcellular location">
    <subcellularLocation>
        <location evidence="1">Membrane</location>
        <topology evidence="1">Multi-pass membrane protein</topology>
    </subcellularLocation>
</comment>
<dbReference type="Pfam" id="PF00892">
    <property type="entry name" value="EamA"/>
    <property type="match status" value="2"/>
</dbReference>
<protein>
    <submittedName>
        <fullName evidence="8">DMT family transporter</fullName>
    </submittedName>
</protein>
<feature type="transmembrane region" description="Helical" evidence="6">
    <location>
        <begin position="78"/>
        <end position="99"/>
    </location>
</feature>
<evidence type="ECO:0000256" key="3">
    <source>
        <dbReference type="ARBA" id="ARBA00022692"/>
    </source>
</evidence>
<comment type="caution">
    <text evidence="8">The sequence shown here is derived from an EMBL/GenBank/DDBJ whole genome shotgun (WGS) entry which is preliminary data.</text>
</comment>
<feature type="transmembrane region" description="Helical" evidence="6">
    <location>
        <begin position="273"/>
        <end position="292"/>
    </location>
</feature>
<dbReference type="GO" id="GO:0016020">
    <property type="term" value="C:membrane"/>
    <property type="evidence" value="ECO:0007669"/>
    <property type="project" value="UniProtKB-SubCell"/>
</dbReference>
<feature type="domain" description="EamA" evidence="7">
    <location>
        <begin position="159"/>
        <end position="289"/>
    </location>
</feature>
<reference evidence="9" key="1">
    <citation type="submission" date="2018-08" db="EMBL/GenBank/DDBJ databases">
        <authorList>
            <person name="Kim S.-J."/>
            <person name="Jung G.-Y."/>
        </authorList>
    </citation>
    <scope>NUCLEOTIDE SEQUENCE [LARGE SCALE GENOMIC DNA]</scope>
    <source>
        <strain evidence="9">GY_G</strain>
    </source>
</reference>
<dbReference type="OrthoDB" id="7818056at2"/>
<evidence type="ECO:0000313" key="9">
    <source>
        <dbReference type="Proteomes" id="UP000263833"/>
    </source>
</evidence>
<proteinExistence type="inferred from homology"/>
<feature type="transmembrane region" description="Helical" evidence="6">
    <location>
        <begin position="48"/>
        <end position="66"/>
    </location>
</feature>
<evidence type="ECO:0000256" key="6">
    <source>
        <dbReference type="SAM" id="Phobius"/>
    </source>
</evidence>
<dbReference type="PANTHER" id="PTHR22911">
    <property type="entry name" value="ACYL-MALONYL CONDENSING ENZYME-RELATED"/>
    <property type="match status" value="1"/>
</dbReference>
<accession>A0A371B6C7</accession>
<gene>
    <name evidence="8" type="ORF">DXH95_12325</name>
</gene>
<keyword evidence="5 6" id="KW-0472">Membrane</keyword>
<evidence type="ECO:0000256" key="1">
    <source>
        <dbReference type="ARBA" id="ARBA00004141"/>
    </source>
</evidence>
<keyword evidence="4 6" id="KW-1133">Transmembrane helix</keyword>
<evidence type="ECO:0000256" key="4">
    <source>
        <dbReference type="ARBA" id="ARBA00022989"/>
    </source>
</evidence>
<feature type="transmembrane region" description="Helical" evidence="6">
    <location>
        <begin position="217"/>
        <end position="240"/>
    </location>
</feature>
<feature type="transmembrane region" description="Helical" evidence="6">
    <location>
        <begin position="191"/>
        <end position="211"/>
    </location>
</feature>
<feature type="transmembrane region" description="Helical" evidence="6">
    <location>
        <begin position="105"/>
        <end position="124"/>
    </location>
</feature>
<sequence length="305" mass="32292">MRMPMSTLRPTNPAIAFAVAAAGVGTFSLMDAAMKDLSLSVGAYNAVLWRNLVGTLIAGLLFVTTGQGWPARDNLRLHLWRSFIVAGMAVSFFWAIAVLPLAEAIGLSFIAPVIALYLAAILLGEKIGREAILASIAGLAGVGVILYGKFSGHYSSEALWGALAVLFSAVLFAYNLILARQQAQAAGPIEIAFFQNLLTASVLALAAPWFLAPLVVAKIPMLLTAASLAIFSLLLMSWAYARAEAQILIPVEYTAFVWAVLFGWVFFDEPVTLSTLIGTALIVGGSLIAARVKPAIVNHVEMASA</sequence>
<dbReference type="EMBL" id="QRGP01000002">
    <property type="protein sequence ID" value="RDV03067.1"/>
    <property type="molecule type" value="Genomic_DNA"/>
</dbReference>
<evidence type="ECO:0000256" key="2">
    <source>
        <dbReference type="ARBA" id="ARBA00009853"/>
    </source>
</evidence>
<dbReference type="PANTHER" id="PTHR22911:SF6">
    <property type="entry name" value="SOLUTE CARRIER FAMILY 35 MEMBER G1"/>
    <property type="match status" value="1"/>
</dbReference>
<feature type="domain" description="EamA" evidence="7">
    <location>
        <begin position="20"/>
        <end position="146"/>
    </location>
</feature>
<dbReference type="SUPFAM" id="SSF103481">
    <property type="entry name" value="Multidrug resistance efflux transporter EmrE"/>
    <property type="match status" value="2"/>
</dbReference>
<feature type="transmembrane region" description="Helical" evidence="6">
    <location>
        <begin position="247"/>
        <end position="267"/>
    </location>
</feature>
<keyword evidence="9" id="KW-1185">Reference proteome</keyword>
<evidence type="ECO:0000313" key="8">
    <source>
        <dbReference type="EMBL" id="RDV03067.1"/>
    </source>
</evidence>
<feature type="transmembrane region" description="Helical" evidence="6">
    <location>
        <begin position="131"/>
        <end position="148"/>
    </location>
</feature>